<reference evidence="3" key="1">
    <citation type="journal article" date="2021" name="BMC Genomics">
        <title>Chromosome-level genome assembly and manually-curated proteome of model necrotroph Parastagonospora nodorum Sn15 reveals a genome-wide trove of candidate effector homologs, and redundancy of virulence-related functions within an accessory chromosome.</title>
        <authorList>
            <person name="Bertazzoni S."/>
            <person name="Jones D.A.B."/>
            <person name="Phan H.T."/>
            <person name="Tan K.-C."/>
            <person name="Hane J.K."/>
        </authorList>
    </citation>
    <scope>NUCLEOTIDE SEQUENCE [LARGE SCALE GENOMIC DNA]</scope>
    <source>
        <strain evidence="3">SN15 / ATCC MYA-4574 / FGSC 10173)</strain>
    </source>
</reference>
<keyword evidence="3" id="KW-1185">Reference proteome</keyword>
<evidence type="ECO:0000313" key="3">
    <source>
        <dbReference type="Proteomes" id="UP000663193"/>
    </source>
</evidence>
<dbReference type="VEuPathDB" id="FungiDB:JI435_410850"/>
<sequence>MLLQVFQGLDLGGSRGGRALRVAHGQGPRPRRHGSGNIASPPSLGRPSGVLCNPTTRAQGVPLLFLTSEQHLTVIFTLQRVSRRGLLTRTHSSQAASICYMLPLLVRH</sequence>
<gene>
    <name evidence="2" type="ORF">JI435_410850</name>
</gene>
<dbReference type="EMBL" id="CP069029">
    <property type="protein sequence ID" value="QRC97678.1"/>
    <property type="molecule type" value="Genomic_DNA"/>
</dbReference>
<dbReference type="AlphaFoldDB" id="A0A7U2I0S1"/>
<name>A0A7U2I0S1_PHANO</name>
<organism evidence="2 3">
    <name type="scientific">Phaeosphaeria nodorum (strain SN15 / ATCC MYA-4574 / FGSC 10173)</name>
    <name type="common">Glume blotch fungus</name>
    <name type="synonym">Parastagonospora nodorum</name>
    <dbReference type="NCBI Taxonomy" id="321614"/>
    <lineage>
        <taxon>Eukaryota</taxon>
        <taxon>Fungi</taxon>
        <taxon>Dikarya</taxon>
        <taxon>Ascomycota</taxon>
        <taxon>Pezizomycotina</taxon>
        <taxon>Dothideomycetes</taxon>
        <taxon>Pleosporomycetidae</taxon>
        <taxon>Pleosporales</taxon>
        <taxon>Pleosporineae</taxon>
        <taxon>Phaeosphaeriaceae</taxon>
        <taxon>Parastagonospora</taxon>
    </lineage>
</organism>
<feature type="region of interest" description="Disordered" evidence="1">
    <location>
        <begin position="17"/>
        <end position="49"/>
    </location>
</feature>
<dbReference type="Proteomes" id="UP000663193">
    <property type="component" value="Chromosome 7"/>
</dbReference>
<accession>A0A7U2I0S1</accession>
<proteinExistence type="predicted"/>
<evidence type="ECO:0000313" key="2">
    <source>
        <dbReference type="EMBL" id="QRC97678.1"/>
    </source>
</evidence>
<protein>
    <submittedName>
        <fullName evidence="2">Uncharacterized protein</fullName>
    </submittedName>
</protein>
<evidence type="ECO:0000256" key="1">
    <source>
        <dbReference type="SAM" id="MobiDB-lite"/>
    </source>
</evidence>